<dbReference type="Gene3D" id="3.10.20.440">
    <property type="entry name" value="2Fe-2S iron-sulphur cluster binding domain, sarcosine oxidase, alpha subunit, N-terminal domain"/>
    <property type="match status" value="1"/>
</dbReference>
<dbReference type="GO" id="GO:0016491">
    <property type="term" value="F:oxidoreductase activity"/>
    <property type="evidence" value="ECO:0007669"/>
    <property type="project" value="UniProtKB-KW"/>
</dbReference>
<accession>A0A5B8LQ64</accession>
<dbReference type="RefSeq" id="WP_146288553.1">
    <property type="nucleotide sequence ID" value="NZ_CP042304.1"/>
</dbReference>
<evidence type="ECO:0000313" key="3">
    <source>
        <dbReference type="Proteomes" id="UP000315364"/>
    </source>
</evidence>
<dbReference type="AlphaFoldDB" id="A0A5B8LQ64"/>
<protein>
    <submittedName>
        <fullName evidence="2">(2Fe-2S)-binding protein</fullName>
    </submittedName>
</protein>
<dbReference type="SUPFAM" id="SSF54292">
    <property type="entry name" value="2Fe-2S ferredoxin-like"/>
    <property type="match status" value="1"/>
</dbReference>
<keyword evidence="1" id="KW-0560">Oxidoreductase</keyword>
<proteinExistence type="predicted"/>
<name>A0A5B8LQ64_9HYPH</name>
<keyword evidence="3" id="KW-1185">Reference proteome</keyword>
<sequence>MSGQTFLFDGVAIPFAANETIAMALDRSGIRSFGAGQGSSAGRYFCGIGACQACIVAVDGIGMEACLTPARSGLRVTRIAPVSP</sequence>
<dbReference type="InterPro" id="IPR042204">
    <property type="entry name" value="2Fe-2S-bd_N"/>
</dbReference>
<dbReference type="KEGG" id="dea:FPZ08_02675"/>
<dbReference type="EMBL" id="CP042304">
    <property type="protein sequence ID" value="QDZ09744.1"/>
    <property type="molecule type" value="Genomic_DNA"/>
</dbReference>
<evidence type="ECO:0000313" key="2">
    <source>
        <dbReference type="EMBL" id="QDZ09744.1"/>
    </source>
</evidence>
<gene>
    <name evidence="2" type="ORF">FPZ08_02675</name>
</gene>
<dbReference type="Pfam" id="PF13510">
    <property type="entry name" value="Fer2_4"/>
    <property type="match status" value="1"/>
</dbReference>
<dbReference type="Proteomes" id="UP000315364">
    <property type="component" value="Chromosome"/>
</dbReference>
<dbReference type="OrthoDB" id="9801699at2"/>
<organism evidence="2 3">
    <name type="scientific">Devosia ginsengisoli</name>
    <dbReference type="NCBI Taxonomy" id="400770"/>
    <lineage>
        <taxon>Bacteria</taxon>
        <taxon>Pseudomonadati</taxon>
        <taxon>Pseudomonadota</taxon>
        <taxon>Alphaproteobacteria</taxon>
        <taxon>Hyphomicrobiales</taxon>
        <taxon>Devosiaceae</taxon>
        <taxon>Devosia</taxon>
    </lineage>
</organism>
<dbReference type="InterPro" id="IPR036010">
    <property type="entry name" value="2Fe-2S_ferredoxin-like_sf"/>
</dbReference>
<reference evidence="2 3" key="1">
    <citation type="submission" date="2019-07" db="EMBL/GenBank/DDBJ databases">
        <title>Full genome sequence of Devosia sp. Gsoil 520.</title>
        <authorList>
            <person name="Im W.-T."/>
        </authorList>
    </citation>
    <scope>NUCLEOTIDE SEQUENCE [LARGE SCALE GENOMIC DNA]</scope>
    <source>
        <strain evidence="2 3">Gsoil 520</strain>
    </source>
</reference>
<dbReference type="GO" id="GO:0051536">
    <property type="term" value="F:iron-sulfur cluster binding"/>
    <property type="evidence" value="ECO:0007669"/>
    <property type="project" value="InterPro"/>
</dbReference>
<evidence type="ECO:0000256" key="1">
    <source>
        <dbReference type="ARBA" id="ARBA00023002"/>
    </source>
</evidence>